<dbReference type="EMBL" id="JARKIK010000002">
    <property type="protein sequence ID" value="KAK8753575.1"/>
    <property type="molecule type" value="Genomic_DNA"/>
</dbReference>
<protein>
    <submittedName>
        <fullName evidence="2">Uncharacterized protein</fullName>
    </submittedName>
</protein>
<feature type="non-terminal residue" evidence="2">
    <location>
        <position position="1"/>
    </location>
</feature>
<organism evidence="2 3">
    <name type="scientific">Cherax quadricarinatus</name>
    <name type="common">Australian red claw crayfish</name>
    <dbReference type="NCBI Taxonomy" id="27406"/>
    <lineage>
        <taxon>Eukaryota</taxon>
        <taxon>Metazoa</taxon>
        <taxon>Ecdysozoa</taxon>
        <taxon>Arthropoda</taxon>
        <taxon>Crustacea</taxon>
        <taxon>Multicrustacea</taxon>
        <taxon>Malacostraca</taxon>
        <taxon>Eumalacostraca</taxon>
        <taxon>Eucarida</taxon>
        <taxon>Decapoda</taxon>
        <taxon>Pleocyemata</taxon>
        <taxon>Astacidea</taxon>
        <taxon>Parastacoidea</taxon>
        <taxon>Parastacidae</taxon>
        <taxon>Cherax</taxon>
    </lineage>
</organism>
<reference evidence="2 3" key="1">
    <citation type="journal article" date="2024" name="BMC Genomics">
        <title>Genome assembly of redclaw crayfish (Cherax quadricarinatus) provides insights into its immune adaptation and hypoxia tolerance.</title>
        <authorList>
            <person name="Liu Z."/>
            <person name="Zheng J."/>
            <person name="Li H."/>
            <person name="Fang K."/>
            <person name="Wang S."/>
            <person name="He J."/>
            <person name="Zhou D."/>
            <person name="Weng S."/>
            <person name="Chi M."/>
            <person name="Gu Z."/>
            <person name="He J."/>
            <person name="Li F."/>
            <person name="Wang M."/>
        </authorList>
    </citation>
    <scope>NUCLEOTIDE SEQUENCE [LARGE SCALE GENOMIC DNA]</scope>
    <source>
        <strain evidence="2">ZL_2023a</strain>
    </source>
</reference>
<accession>A0AAW0YDY0</accession>
<feature type="compositionally biased region" description="Basic and acidic residues" evidence="1">
    <location>
        <begin position="139"/>
        <end position="153"/>
    </location>
</feature>
<comment type="caution">
    <text evidence="2">The sequence shown here is derived from an EMBL/GenBank/DDBJ whole genome shotgun (WGS) entry which is preliminary data.</text>
</comment>
<dbReference type="Proteomes" id="UP001445076">
    <property type="component" value="Unassembled WGS sequence"/>
</dbReference>
<feature type="compositionally biased region" description="Basic and acidic residues" evidence="1">
    <location>
        <begin position="178"/>
        <end position="187"/>
    </location>
</feature>
<feature type="compositionally biased region" description="Basic and acidic residues" evidence="1">
    <location>
        <begin position="11"/>
        <end position="33"/>
    </location>
</feature>
<gene>
    <name evidence="2" type="ORF">OTU49_000316</name>
</gene>
<feature type="compositionally biased region" description="Basic residues" evidence="1">
    <location>
        <begin position="1"/>
        <end position="10"/>
    </location>
</feature>
<feature type="compositionally biased region" description="Basic and acidic residues" evidence="1">
    <location>
        <begin position="67"/>
        <end position="80"/>
    </location>
</feature>
<feature type="region of interest" description="Disordered" evidence="1">
    <location>
        <begin position="178"/>
        <end position="211"/>
    </location>
</feature>
<feature type="region of interest" description="Disordered" evidence="1">
    <location>
        <begin position="129"/>
        <end position="160"/>
    </location>
</feature>
<dbReference type="AlphaFoldDB" id="A0AAW0YDY0"/>
<feature type="region of interest" description="Disordered" evidence="1">
    <location>
        <begin position="1"/>
        <end position="96"/>
    </location>
</feature>
<evidence type="ECO:0000313" key="2">
    <source>
        <dbReference type="EMBL" id="KAK8753575.1"/>
    </source>
</evidence>
<proteinExistence type="predicted"/>
<name>A0AAW0YDY0_CHEQU</name>
<sequence length="211" mass="23734">EEKDKERKKKQREERRKEPEKGKMNSDKPSGDKESEEETEGVDGAVKKTADEGEEDKTCEAMDVESSDAKKDYAKPDEFTVNKSSKKNQECKEEADADVTIEMVDELEMLEEVGETFGENDGGRVEVVQDDVEEAEDDGSARDIDEKHKESDSKFSVVDNVDDESHKLEVDEAPIIEEKMLKKDKAPAKTSPVTSHARRARGRGRGRAPKK</sequence>
<evidence type="ECO:0000256" key="1">
    <source>
        <dbReference type="SAM" id="MobiDB-lite"/>
    </source>
</evidence>
<evidence type="ECO:0000313" key="3">
    <source>
        <dbReference type="Proteomes" id="UP001445076"/>
    </source>
</evidence>
<feature type="compositionally biased region" description="Basic residues" evidence="1">
    <location>
        <begin position="196"/>
        <end position="211"/>
    </location>
</feature>
<feature type="compositionally biased region" description="Acidic residues" evidence="1">
    <location>
        <begin position="129"/>
        <end position="138"/>
    </location>
</feature>
<feature type="compositionally biased region" description="Basic and acidic residues" evidence="1">
    <location>
        <begin position="45"/>
        <end position="60"/>
    </location>
</feature>
<keyword evidence="3" id="KW-1185">Reference proteome</keyword>